<dbReference type="CDD" id="cd12797">
    <property type="entry name" value="M23_peptidase"/>
    <property type="match status" value="1"/>
</dbReference>
<evidence type="ECO:0000256" key="1">
    <source>
        <dbReference type="SAM" id="MobiDB-lite"/>
    </source>
</evidence>
<sequence length="498" mass="51864">MAGSAVPAPAAPLTRRQIREAERARAAAEERAARERAAEERAAQERAAEERAAQERAAEERAAQERAAEERAIQERAAEERAIQERAAAQEPAAPTGAPLTRAALRAAERQRAERIAASRTWTIDVPPVAAPARTVVAAAPTVVGVLPAPVVPIVVGVLPAPVVPTVVGVLPAPASPESRAADEAETAPSPAEPADTVHDADSTATEVLTGQCSLPSRRELRGARTGTTRPADSRPPARAWAPRAAVLGAMGVLTIVAPLAGFGAPENSAFARSISGVQADASVLAILDERGAGAGTATVPESLLRDPAASSRATILQTSRAADRNALECAPLDGASGTRAAVTDEVEDQVVRPVADGTYRNSSRYGYRVHPISGAYNLHTGTDFAASLGTPIHAIADGTVEYVGPGKDGRSSMLVILRHEIGGETVYSWHVHMYANGIKVTEGEQVRAGEVIAEVGNNGNSTGPHLHFELHLDEDGTTVDPLAWLEERGAVEVSALC</sequence>
<dbReference type="InterPro" id="IPR011055">
    <property type="entry name" value="Dup_hybrid_motif"/>
</dbReference>
<dbReference type="InterPro" id="IPR050570">
    <property type="entry name" value="Cell_wall_metabolism_enzyme"/>
</dbReference>
<dbReference type="AlphaFoldDB" id="A0A6N7EL18"/>
<evidence type="ECO:0000313" key="4">
    <source>
        <dbReference type="Proteomes" id="UP000437709"/>
    </source>
</evidence>
<evidence type="ECO:0000313" key="3">
    <source>
        <dbReference type="EMBL" id="MPV38839.1"/>
    </source>
</evidence>
<dbReference type="RefSeq" id="WP_152196347.1">
    <property type="nucleotide sequence ID" value="NZ_VUKD01000005.1"/>
</dbReference>
<evidence type="ECO:0000259" key="2">
    <source>
        <dbReference type="Pfam" id="PF01551"/>
    </source>
</evidence>
<dbReference type="SUPFAM" id="SSF51261">
    <property type="entry name" value="Duplicated hybrid motif"/>
    <property type="match status" value="1"/>
</dbReference>
<keyword evidence="4" id="KW-1185">Reference proteome</keyword>
<feature type="region of interest" description="Disordered" evidence="1">
    <location>
        <begin position="178"/>
        <end position="239"/>
    </location>
</feature>
<dbReference type="EMBL" id="WHPC01000116">
    <property type="protein sequence ID" value="MPV38839.1"/>
    <property type="molecule type" value="Genomic_DNA"/>
</dbReference>
<feature type="compositionally biased region" description="Polar residues" evidence="1">
    <location>
        <begin position="203"/>
        <end position="215"/>
    </location>
</feature>
<comment type="caution">
    <text evidence="3">The sequence shown here is derived from an EMBL/GenBank/DDBJ whole genome shotgun (WGS) entry which is preliminary data.</text>
</comment>
<accession>A0A6N7EL18</accession>
<feature type="region of interest" description="Disordered" evidence="1">
    <location>
        <begin position="1"/>
        <end position="99"/>
    </location>
</feature>
<dbReference type="PANTHER" id="PTHR21666:SF270">
    <property type="entry name" value="MUREIN HYDROLASE ACTIVATOR ENVC"/>
    <property type="match status" value="1"/>
</dbReference>
<dbReference type="GO" id="GO:0004222">
    <property type="term" value="F:metalloendopeptidase activity"/>
    <property type="evidence" value="ECO:0007669"/>
    <property type="project" value="TreeGrafter"/>
</dbReference>
<protein>
    <submittedName>
        <fullName evidence="3">Peptidoglycan DD-metalloendopeptidase family protein</fullName>
    </submittedName>
</protein>
<proteinExistence type="predicted"/>
<reference evidence="3 4" key="1">
    <citation type="submission" date="2019-10" db="EMBL/GenBank/DDBJ databases">
        <title>Georgenia wutianyii sp. nov. and Georgenia yuyongxinii sp. nov. isolated from plateau pika (Ochotona curzoniae) in the Qinghai-Tibet plateau of China.</title>
        <authorList>
            <person name="Tian Z."/>
        </authorList>
    </citation>
    <scope>NUCLEOTIDE SEQUENCE [LARGE SCALE GENOMIC DNA]</scope>
    <source>
        <strain evidence="3 4">JCM 19765</strain>
    </source>
</reference>
<name>A0A6N7EL18_9MICO</name>
<organism evidence="3 4">
    <name type="scientific">Georgenia subflava</name>
    <dbReference type="NCBI Taxonomy" id="1622177"/>
    <lineage>
        <taxon>Bacteria</taxon>
        <taxon>Bacillati</taxon>
        <taxon>Actinomycetota</taxon>
        <taxon>Actinomycetes</taxon>
        <taxon>Micrococcales</taxon>
        <taxon>Bogoriellaceae</taxon>
        <taxon>Georgenia</taxon>
    </lineage>
</organism>
<dbReference type="Pfam" id="PF01551">
    <property type="entry name" value="Peptidase_M23"/>
    <property type="match status" value="1"/>
</dbReference>
<dbReference type="Gene3D" id="2.70.70.10">
    <property type="entry name" value="Glucose Permease (Domain IIA)"/>
    <property type="match status" value="1"/>
</dbReference>
<dbReference type="Proteomes" id="UP000437709">
    <property type="component" value="Unassembled WGS sequence"/>
</dbReference>
<gene>
    <name evidence="3" type="ORF">GB881_17655</name>
</gene>
<feature type="domain" description="M23ase beta-sheet core" evidence="2">
    <location>
        <begin position="379"/>
        <end position="482"/>
    </location>
</feature>
<dbReference type="PANTHER" id="PTHR21666">
    <property type="entry name" value="PEPTIDASE-RELATED"/>
    <property type="match status" value="1"/>
</dbReference>
<dbReference type="InterPro" id="IPR016047">
    <property type="entry name" value="M23ase_b-sheet_dom"/>
</dbReference>
<feature type="compositionally biased region" description="Basic and acidic residues" evidence="1">
    <location>
        <begin position="17"/>
        <end position="84"/>
    </location>
</feature>
<dbReference type="OrthoDB" id="1099523at2"/>